<feature type="region of interest" description="Disordered" evidence="6">
    <location>
        <begin position="77"/>
        <end position="99"/>
    </location>
</feature>
<dbReference type="InterPro" id="IPR006076">
    <property type="entry name" value="FAD-dep_OxRdtase"/>
</dbReference>
<name>A0ABT9PCX0_9ACTN</name>
<dbReference type="InterPro" id="IPR000172">
    <property type="entry name" value="GMC_OxRdtase_N"/>
</dbReference>
<evidence type="ECO:0000313" key="10">
    <source>
        <dbReference type="EMBL" id="MDP9830561.1"/>
    </source>
</evidence>
<keyword evidence="4" id="KW-0274">FAD</keyword>
<comment type="caution">
    <text evidence="10">The sequence shown here is derived from an EMBL/GenBank/DDBJ whole genome shotgun (WGS) entry which is preliminary data.</text>
</comment>
<evidence type="ECO:0000259" key="9">
    <source>
        <dbReference type="Pfam" id="PF05199"/>
    </source>
</evidence>
<keyword evidence="3" id="KW-0285">Flavoprotein</keyword>
<dbReference type="Pfam" id="PF01266">
    <property type="entry name" value="DAO"/>
    <property type="match status" value="1"/>
</dbReference>
<comment type="similarity">
    <text evidence="2">Belongs to the GMC oxidoreductase family.</text>
</comment>
<dbReference type="EMBL" id="JAUSQZ010000001">
    <property type="protein sequence ID" value="MDP9830561.1"/>
    <property type="molecule type" value="Genomic_DNA"/>
</dbReference>
<organism evidence="10 11">
    <name type="scientific">Kineosporia succinea</name>
    <dbReference type="NCBI Taxonomy" id="84632"/>
    <lineage>
        <taxon>Bacteria</taxon>
        <taxon>Bacillati</taxon>
        <taxon>Actinomycetota</taxon>
        <taxon>Actinomycetes</taxon>
        <taxon>Kineosporiales</taxon>
        <taxon>Kineosporiaceae</taxon>
        <taxon>Kineosporia</taxon>
    </lineage>
</organism>
<dbReference type="RefSeq" id="WP_307249627.1">
    <property type="nucleotide sequence ID" value="NZ_JAUSQZ010000001.1"/>
</dbReference>
<dbReference type="SUPFAM" id="SSF51905">
    <property type="entry name" value="FAD/NAD(P)-binding domain"/>
    <property type="match status" value="1"/>
</dbReference>
<evidence type="ECO:0000259" key="8">
    <source>
        <dbReference type="Pfam" id="PF01266"/>
    </source>
</evidence>
<keyword evidence="11" id="KW-1185">Reference proteome</keyword>
<evidence type="ECO:0000256" key="1">
    <source>
        <dbReference type="ARBA" id="ARBA00001974"/>
    </source>
</evidence>
<evidence type="ECO:0000256" key="3">
    <source>
        <dbReference type="ARBA" id="ARBA00022630"/>
    </source>
</evidence>
<evidence type="ECO:0000256" key="4">
    <source>
        <dbReference type="ARBA" id="ARBA00022827"/>
    </source>
</evidence>
<evidence type="ECO:0000256" key="2">
    <source>
        <dbReference type="ARBA" id="ARBA00010790"/>
    </source>
</evidence>
<evidence type="ECO:0000256" key="5">
    <source>
        <dbReference type="ARBA" id="ARBA00023002"/>
    </source>
</evidence>
<dbReference type="InterPro" id="IPR051473">
    <property type="entry name" value="P2Ox-like"/>
</dbReference>
<feature type="domain" description="FAD dependent oxidoreductase" evidence="8">
    <location>
        <begin position="22"/>
        <end position="52"/>
    </location>
</feature>
<accession>A0ABT9PCX0</accession>
<protein>
    <submittedName>
        <fullName evidence="10">Choline dehydrogenase-like flavoprotein</fullName>
    </submittedName>
</protein>
<comment type="cofactor">
    <cofactor evidence="1">
        <name>FAD</name>
        <dbReference type="ChEBI" id="CHEBI:57692"/>
    </cofactor>
</comment>
<proteinExistence type="inferred from homology"/>
<dbReference type="Pfam" id="PF00732">
    <property type="entry name" value="GMC_oxred_N"/>
    <property type="match status" value="1"/>
</dbReference>
<feature type="domain" description="Glucose-methanol-choline oxidoreductase N-terminal" evidence="7">
    <location>
        <begin position="265"/>
        <end position="372"/>
    </location>
</feature>
<feature type="domain" description="Glucose-methanol-choline oxidoreductase C-terminal" evidence="9">
    <location>
        <begin position="466"/>
        <end position="596"/>
    </location>
</feature>
<evidence type="ECO:0000313" key="11">
    <source>
        <dbReference type="Proteomes" id="UP001235712"/>
    </source>
</evidence>
<dbReference type="PANTHER" id="PTHR42784">
    <property type="entry name" value="PYRANOSE 2-OXIDASE"/>
    <property type="match status" value="1"/>
</dbReference>
<evidence type="ECO:0000259" key="7">
    <source>
        <dbReference type="Pfam" id="PF00732"/>
    </source>
</evidence>
<dbReference type="PANTHER" id="PTHR42784:SF1">
    <property type="entry name" value="PYRANOSE 2-OXIDASE"/>
    <property type="match status" value="1"/>
</dbReference>
<sequence length="620" mass="68300">MIFPQGASIRTTPAAVSETVYDVVIVGGGICGAVTADHLSRQGRSVLVLEAGPANDLDIKDYEAYLTEFYSAASKDNQSPYPAYPTSPMPRSSDAEHRADDSGYLVQRGPHTTDTTYTRVLGGTTMHWEAKILRMLPEDFQLAERYQQGPRWPVDYADLEPLYREMEREIGVSADVGDQAYGGITFPRDYVFPMKGLPPSYLDRVVARDVDGTRVQLGGEEFELKVRPFPQGRNGIPNPAYDHGRGFVPVGAVSTHQVEEGERCQGNNNCVPLCPVQAKYHAGKTLSRALQRGVDMLTQAVAHQVHTAENGRVESIEYRRYRHPGSTEFETGFARGRTYVLATNAIENARLMLASGLQNRSDLVGRNLMDHAYLLTWGLLPEVAGTGRGTNCTSGIVDLRGGAFRREQASFSTDIHNDGWGWATGSPITDLIQIVDDGTRGFDLRRALVDRISRQLLMAHMIEVLPERHNTVTVDPAFRDGLGNLRPVITFEVPDYSMKGAAFARSLSKRLFARLGVEDFTEYPSDQYGFVEFEGQGYRILGGNHLAGTHIMGTSPGTSVVDDVQRSWEHDNLYLVGGGSMPTIGTANITLTAAALTLRTARHLERELAKQDQPYELASV</sequence>
<dbReference type="InterPro" id="IPR007867">
    <property type="entry name" value="GMC_OxRtase_C"/>
</dbReference>
<keyword evidence="5" id="KW-0560">Oxidoreductase</keyword>
<dbReference type="Pfam" id="PF05199">
    <property type="entry name" value="GMC_oxred_C"/>
    <property type="match status" value="1"/>
</dbReference>
<evidence type="ECO:0000256" key="6">
    <source>
        <dbReference type="SAM" id="MobiDB-lite"/>
    </source>
</evidence>
<dbReference type="Proteomes" id="UP001235712">
    <property type="component" value="Unassembled WGS sequence"/>
</dbReference>
<reference evidence="10 11" key="1">
    <citation type="submission" date="2023-07" db="EMBL/GenBank/DDBJ databases">
        <title>Sequencing the genomes of 1000 actinobacteria strains.</title>
        <authorList>
            <person name="Klenk H.-P."/>
        </authorList>
    </citation>
    <scope>NUCLEOTIDE SEQUENCE [LARGE SCALE GENOMIC DNA]</scope>
    <source>
        <strain evidence="10 11">DSM 44388</strain>
    </source>
</reference>
<dbReference type="InterPro" id="IPR036188">
    <property type="entry name" value="FAD/NAD-bd_sf"/>
</dbReference>
<dbReference type="Gene3D" id="3.50.50.60">
    <property type="entry name" value="FAD/NAD(P)-binding domain"/>
    <property type="match status" value="2"/>
</dbReference>
<gene>
    <name evidence="10" type="ORF">J2S57_006310</name>
</gene>